<evidence type="ECO:0000313" key="3">
    <source>
        <dbReference type="Proteomes" id="UP000004846"/>
    </source>
</evidence>
<dbReference type="EMBL" id="AEBR01000054">
    <property type="protein sequence ID" value="EFM82749.1"/>
    <property type="molecule type" value="Genomic_DNA"/>
</dbReference>
<accession>A0A125W5X1</accession>
<dbReference type="AlphaFoldDB" id="A0A125W5X1"/>
<organism evidence="2 3">
    <name type="scientific">Enterococcus faecalis TX4248</name>
    <dbReference type="NCBI Taxonomy" id="749495"/>
    <lineage>
        <taxon>Bacteria</taxon>
        <taxon>Bacillati</taxon>
        <taxon>Bacillota</taxon>
        <taxon>Bacilli</taxon>
        <taxon>Lactobacillales</taxon>
        <taxon>Enterococcaceae</taxon>
        <taxon>Enterococcus</taxon>
    </lineage>
</organism>
<comment type="caution">
    <text evidence="2">The sequence shown here is derived from an EMBL/GenBank/DDBJ whole genome shotgun (WGS) entry which is preliminary data.</text>
</comment>
<evidence type="ECO:0000256" key="1">
    <source>
        <dbReference type="SAM" id="SignalP"/>
    </source>
</evidence>
<proteinExistence type="predicted"/>
<reference evidence="2 3" key="1">
    <citation type="submission" date="2010-07" db="EMBL/GenBank/DDBJ databases">
        <authorList>
            <person name="Sid Ahmed O."/>
        </authorList>
    </citation>
    <scope>NUCLEOTIDE SEQUENCE [LARGE SCALE GENOMIC DNA]</scope>
    <source>
        <strain evidence="2 3">TX4248</strain>
    </source>
</reference>
<sequence length="47" mass="5341">MKKKVIVGTFSLLTSFFISSVISPNEVDAAYYENVPHTADQWEYRTG</sequence>
<name>A0A125W5X1_ENTFL</name>
<feature type="signal peptide" evidence="1">
    <location>
        <begin position="1"/>
        <end position="20"/>
    </location>
</feature>
<evidence type="ECO:0000313" key="2">
    <source>
        <dbReference type="EMBL" id="EFM82749.1"/>
    </source>
</evidence>
<dbReference type="HOGENOM" id="CLU_3167714_0_0_9"/>
<gene>
    <name evidence="2" type="ORF">HMPREF9498_01687</name>
</gene>
<dbReference type="RefSeq" id="WP_002402227.1">
    <property type="nucleotide sequence ID" value="NZ_GL454455.1"/>
</dbReference>
<keyword evidence="1" id="KW-0732">Signal</keyword>
<dbReference type="Proteomes" id="UP000004846">
    <property type="component" value="Unassembled WGS sequence"/>
</dbReference>
<protein>
    <submittedName>
        <fullName evidence="2">Uncharacterized protein</fullName>
    </submittedName>
</protein>
<feature type="chain" id="PRO_5038937511" evidence="1">
    <location>
        <begin position="21"/>
        <end position="47"/>
    </location>
</feature>